<keyword evidence="3" id="KW-0732">Signal</keyword>
<sequence>MPTVTLRPWTRRALTTLAGAGLVLTLAACGGPAGVGGAAAKDDASGPELKIAMITHSGAGDTFWDIVRSGAEAAAKKDHAELLYSSDPDGARQAQLVDQAVDQKVDGIIVTLAKPDAVASSVKAAVAAGIPVVSINSGEDAWQALGVLAHFGQNETIAGEAAGTKLDELGAKKVVCVVHEQGNVGHEARCDGLAKTFTGSVERLYVNGQDMTNVASTITAKLQTSPDIDYVVTLGAPFAMSAIDAIADAGSSAKLATFDLSADAVNAMKAGKIQFIVDQQPYLQGYEALDNLWLYKTNGNILGGGKTVLTGPQILTSADADKIAGFAKNGTR</sequence>
<accession>A0A3L7AIW1</accession>
<dbReference type="OrthoDB" id="257716at2"/>
<comment type="subcellular location">
    <subcellularLocation>
        <location evidence="1">Cell envelope</location>
    </subcellularLocation>
</comment>
<name>A0A3L7AIW1_9MICO</name>
<dbReference type="InterPro" id="IPR028082">
    <property type="entry name" value="Peripla_BP_I"/>
</dbReference>
<feature type="signal peptide" evidence="3">
    <location>
        <begin position="1"/>
        <end position="27"/>
    </location>
</feature>
<dbReference type="CDD" id="cd06312">
    <property type="entry name" value="PBP1_ABC_sugar_binding-like"/>
    <property type="match status" value="1"/>
</dbReference>
<dbReference type="InterPro" id="IPR025997">
    <property type="entry name" value="SBP_2_dom"/>
</dbReference>
<dbReference type="EMBL" id="RCUY01000014">
    <property type="protein sequence ID" value="RLP79905.1"/>
    <property type="molecule type" value="Genomic_DNA"/>
</dbReference>
<comment type="caution">
    <text evidence="5">The sequence shown here is derived from an EMBL/GenBank/DDBJ whole genome shotgun (WGS) entry which is preliminary data.</text>
</comment>
<dbReference type="PANTHER" id="PTHR30036">
    <property type="entry name" value="D-XYLOSE-BINDING PERIPLASMIC PROTEIN"/>
    <property type="match status" value="1"/>
</dbReference>
<evidence type="ECO:0000256" key="1">
    <source>
        <dbReference type="ARBA" id="ARBA00004196"/>
    </source>
</evidence>
<dbReference type="PROSITE" id="PS51257">
    <property type="entry name" value="PROKAR_LIPOPROTEIN"/>
    <property type="match status" value="1"/>
</dbReference>
<proteinExistence type="inferred from homology"/>
<protein>
    <submittedName>
        <fullName evidence="5">Sugar ABC transporter substrate-binding protein</fullName>
    </submittedName>
</protein>
<evidence type="ECO:0000313" key="6">
    <source>
        <dbReference type="Proteomes" id="UP000269438"/>
    </source>
</evidence>
<dbReference type="RefSeq" id="WP_121689342.1">
    <property type="nucleotide sequence ID" value="NZ_RCUY01000014.1"/>
</dbReference>
<dbReference type="GO" id="GO:0030288">
    <property type="term" value="C:outer membrane-bounded periplasmic space"/>
    <property type="evidence" value="ECO:0007669"/>
    <property type="project" value="TreeGrafter"/>
</dbReference>
<dbReference type="GO" id="GO:0030246">
    <property type="term" value="F:carbohydrate binding"/>
    <property type="evidence" value="ECO:0007669"/>
    <property type="project" value="TreeGrafter"/>
</dbReference>
<dbReference type="AlphaFoldDB" id="A0A3L7AIW1"/>
<keyword evidence="6" id="KW-1185">Reference proteome</keyword>
<evidence type="ECO:0000313" key="5">
    <source>
        <dbReference type="EMBL" id="RLP79905.1"/>
    </source>
</evidence>
<dbReference type="PANTHER" id="PTHR30036:SF7">
    <property type="entry name" value="ABC TRANSPORTER PERIPLASMIC-BINDING PROTEIN YPHF"/>
    <property type="match status" value="1"/>
</dbReference>
<dbReference type="Gene3D" id="3.40.50.2300">
    <property type="match status" value="2"/>
</dbReference>
<dbReference type="InterPro" id="IPR050555">
    <property type="entry name" value="Bact_Solute-Bind_Prot2"/>
</dbReference>
<evidence type="ECO:0000256" key="3">
    <source>
        <dbReference type="SAM" id="SignalP"/>
    </source>
</evidence>
<organism evidence="5 6">
    <name type="scientific">Mycetocola lacteus</name>
    <dbReference type="NCBI Taxonomy" id="76637"/>
    <lineage>
        <taxon>Bacteria</taxon>
        <taxon>Bacillati</taxon>
        <taxon>Actinomycetota</taxon>
        <taxon>Actinomycetes</taxon>
        <taxon>Micrococcales</taxon>
        <taxon>Microbacteriaceae</taxon>
        <taxon>Mycetocola</taxon>
    </lineage>
</organism>
<gene>
    <name evidence="5" type="ORF">D9V34_15305</name>
</gene>
<dbReference type="Proteomes" id="UP000269438">
    <property type="component" value="Unassembled WGS sequence"/>
</dbReference>
<feature type="domain" description="Periplasmic binding protein" evidence="4">
    <location>
        <begin position="51"/>
        <end position="295"/>
    </location>
</feature>
<dbReference type="SUPFAM" id="SSF53822">
    <property type="entry name" value="Periplasmic binding protein-like I"/>
    <property type="match status" value="1"/>
</dbReference>
<comment type="similarity">
    <text evidence="2">Belongs to the bacterial solute-binding protein 2 family.</text>
</comment>
<evidence type="ECO:0000256" key="2">
    <source>
        <dbReference type="ARBA" id="ARBA00007639"/>
    </source>
</evidence>
<feature type="chain" id="PRO_5039309981" evidence="3">
    <location>
        <begin position="28"/>
        <end position="332"/>
    </location>
</feature>
<dbReference type="Pfam" id="PF13407">
    <property type="entry name" value="Peripla_BP_4"/>
    <property type="match status" value="1"/>
</dbReference>
<reference evidence="5 6" key="1">
    <citation type="submission" date="2018-10" db="EMBL/GenBank/DDBJ databases">
        <authorList>
            <person name="Li J."/>
        </authorList>
    </citation>
    <scope>NUCLEOTIDE SEQUENCE [LARGE SCALE GENOMIC DNA]</scope>
    <source>
        <strain evidence="5 6">JCM 11654</strain>
    </source>
</reference>
<evidence type="ECO:0000259" key="4">
    <source>
        <dbReference type="Pfam" id="PF13407"/>
    </source>
</evidence>